<feature type="binding site" evidence="12">
    <location>
        <position position="230"/>
    </location>
    <ligand>
        <name>substrate</name>
    </ligand>
</feature>
<feature type="binding site" evidence="13">
    <location>
        <position position="155"/>
    </location>
    <ligand>
        <name>Mg(2+)</name>
        <dbReference type="ChEBI" id="CHEBI:18420"/>
    </ligand>
</feature>
<dbReference type="CDD" id="cd00377">
    <property type="entry name" value="ICL_PEPM"/>
    <property type="match status" value="1"/>
</dbReference>
<dbReference type="AlphaFoldDB" id="A0A261RYY4"/>
<evidence type="ECO:0000256" key="8">
    <source>
        <dbReference type="ARBA" id="ARBA00023531"/>
    </source>
</evidence>
<dbReference type="GO" id="GO:0004451">
    <property type="term" value="F:isocitrate lyase activity"/>
    <property type="evidence" value="ECO:0007669"/>
    <property type="project" value="UniProtKB-UniRule"/>
</dbReference>
<feature type="binding site" evidence="12">
    <location>
        <position position="349"/>
    </location>
    <ligand>
        <name>substrate</name>
    </ligand>
</feature>
<dbReference type="InterPro" id="IPR015813">
    <property type="entry name" value="Pyrv/PenolPyrv_kinase-like_dom"/>
</dbReference>
<keyword evidence="6" id="KW-0816">Tricarboxylic acid cycle</keyword>
<evidence type="ECO:0000256" key="10">
    <source>
        <dbReference type="NCBIfam" id="TIGR01346"/>
    </source>
</evidence>
<evidence type="ECO:0000256" key="3">
    <source>
        <dbReference type="ARBA" id="ARBA00012909"/>
    </source>
</evidence>
<dbReference type="Proteomes" id="UP000216020">
    <property type="component" value="Unassembled WGS sequence"/>
</dbReference>
<keyword evidence="5" id="KW-0329">Glyoxylate bypass</keyword>
<feature type="binding site" evidence="12">
    <location>
        <begin position="315"/>
        <end position="319"/>
    </location>
    <ligand>
        <name>substrate</name>
    </ligand>
</feature>
<keyword evidence="13" id="KW-0460">Magnesium</keyword>
<dbReference type="GO" id="GO:0046872">
    <property type="term" value="F:metal ion binding"/>
    <property type="evidence" value="ECO:0007669"/>
    <property type="project" value="UniProtKB-KW"/>
</dbReference>
<dbReference type="GO" id="GO:0006099">
    <property type="term" value="P:tricarboxylic acid cycle"/>
    <property type="evidence" value="ECO:0007669"/>
    <property type="project" value="UniProtKB-UniRule"/>
</dbReference>
<evidence type="ECO:0000256" key="5">
    <source>
        <dbReference type="ARBA" id="ARBA00022435"/>
    </source>
</evidence>
<reference evidence="15" key="1">
    <citation type="submission" date="2017-05" db="EMBL/GenBank/DDBJ databases">
        <title>Complete and WGS of Bordetella genogroups.</title>
        <authorList>
            <person name="Spilker T."/>
            <person name="Lipuma J."/>
        </authorList>
    </citation>
    <scope>NUCLEOTIDE SEQUENCE [LARGE SCALE GENOMIC DNA]</scope>
    <source>
        <strain evidence="15">AU16122</strain>
    </source>
</reference>
<dbReference type="OrthoDB" id="8629576at2"/>
<dbReference type="SUPFAM" id="SSF51621">
    <property type="entry name" value="Phosphoenolpyruvate/pyruvate domain"/>
    <property type="match status" value="1"/>
</dbReference>
<dbReference type="InterPro" id="IPR040442">
    <property type="entry name" value="Pyrv_kinase-like_dom_sf"/>
</dbReference>
<protein>
    <recommendedName>
        <fullName evidence="4 10">Isocitrate lyase</fullName>
        <ecNumber evidence="3 10">4.1.3.1</ecNumber>
    </recommendedName>
</protein>
<comment type="function">
    <text evidence="9">Involved in the metabolic adaptation in response to environmental changes. Catalyzes the reversible formation of succinate and glyoxylate from isocitrate, a key step of the glyoxylate cycle, which operates as an anaplerotic route for replenishing the tricarboxylic acid cycle during growth on fatty acid substrates.</text>
</comment>
<dbReference type="InterPro" id="IPR006254">
    <property type="entry name" value="Isocitrate_lyase"/>
</dbReference>
<evidence type="ECO:0000313" key="14">
    <source>
        <dbReference type="EMBL" id="OZI30308.1"/>
    </source>
</evidence>
<comment type="similarity">
    <text evidence="2">Belongs to the isocitrate lyase/PEP mutase superfamily. Isocitrate lyase family.</text>
</comment>
<gene>
    <name evidence="14" type="ORF">CAL29_19870</name>
</gene>
<keyword evidence="7 14" id="KW-0456">Lyase</keyword>
<proteinExistence type="inferred from homology"/>
<comment type="cofactor">
    <cofactor evidence="13">
        <name>Mg(2+)</name>
        <dbReference type="ChEBI" id="CHEBI:18420"/>
    </cofactor>
    <text evidence="13">Can also use Mn(2+) ion.</text>
</comment>
<dbReference type="NCBIfam" id="NF011645">
    <property type="entry name" value="PRK15063.1"/>
    <property type="match status" value="1"/>
</dbReference>
<dbReference type="Gene3D" id="3.20.20.60">
    <property type="entry name" value="Phosphoenolpyruvate-binding domains"/>
    <property type="match status" value="1"/>
</dbReference>
<dbReference type="PANTHER" id="PTHR21631">
    <property type="entry name" value="ISOCITRATE LYASE/MALATE SYNTHASE"/>
    <property type="match status" value="1"/>
</dbReference>
<comment type="catalytic activity">
    <reaction evidence="8">
        <text>D-threo-isocitrate = glyoxylate + succinate</text>
        <dbReference type="Rhea" id="RHEA:13245"/>
        <dbReference type="ChEBI" id="CHEBI:15562"/>
        <dbReference type="ChEBI" id="CHEBI:30031"/>
        <dbReference type="ChEBI" id="CHEBI:36655"/>
        <dbReference type="EC" id="4.1.3.1"/>
    </reaction>
</comment>
<evidence type="ECO:0000256" key="9">
    <source>
        <dbReference type="ARBA" id="ARBA00053855"/>
    </source>
</evidence>
<evidence type="ECO:0000313" key="15">
    <source>
        <dbReference type="Proteomes" id="UP000216020"/>
    </source>
</evidence>
<feature type="binding site" evidence="12">
    <location>
        <begin position="89"/>
        <end position="91"/>
    </location>
    <ligand>
        <name>substrate</name>
    </ligand>
</feature>
<evidence type="ECO:0000256" key="2">
    <source>
        <dbReference type="ARBA" id="ARBA00005704"/>
    </source>
</evidence>
<comment type="pathway">
    <text evidence="1">Carbohydrate metabolism; glyoxylate cycle; (S)-malate from isocitrate: step 1/2.</text>
</comment>
<keyword evidence="13" id="KW-0479">Metal-binding</keyword>
<dbReference type="RefSeq" id="WP_094854737.1">
    <property type="nucleotide sequence ID" value="NZ_NEVM01000005.1"/>
</dbReference>
<dbReference type="EMBL" id="NEVM01000005">
    <property type="protein sequence ID" value="OZI30308.1"/>
    <property type="molecule type" value="Genomic_DNA"/>
</dbReference>
<evidence type="ECO:0000256" key="11">
    <source>
        <dbReference type="PIRSR" id="PIRSR001362-1"/>
    </source>
</evidence>
<dbReference type="PIRSF" id="PIRSF001362">
    <property type="entry name" value="Isocit_lyase"/>
    <property type="match status" value="1"/>
</dbReference>
<evidence type="ECO:0000256" key="12">
    <source>
        <dbReference type="PIRSR" id="PIRSR001362-2"/>
    </source>
</evidence>
<dbReference type="PROSITE" id="PS00161">
    <property type="entry name" value="ISOCITRATE_LYASE"/>
    <property type="match status" value="1"/>
</dbReference>
<dbReference type="FunFam" id="3.20.20.60:FF:000005">
    <property type="entry name" value="Isocitrate lyase"/>
    <property type="match status" value="1"/>
</dbReference>
<dbReference type="InterPro" id="IPR018523">
    <property type="entry name" value="Isocitrate_lyase_ph_CS"/>
</dbReference>
<evidence type="ECO:0000256" key="6">
    <source>
        <dbReference type="ARBA" id="ARBA00022532"/>
    </source>
</evidence>
<dbReference type="NCBIfam" id="TIGR01346">
    <property type="entry name" value="isocit_lyase"/>
    <property type="match status" value="1"/>
</dbReference>
<evidence type="ECO:0000256" key="7">
    <source>
        <dbReference type="ARBA" id="ARBA00023239"/>
    </source>
</evidence>
<feature type="binding site" evidence="12">
    <location>
        <begin position="194"/>
        <end position="195"/>
    </location>
    <ligand>
        <name>substrate</name>
    </ligand>
</feature>
<dbReference type="PANTHER" id="PTHR21631:SF3">
    <property type="entry name" value="BIFUNCTIONAL GLYOXYLATE CYCLE PROTEIN"/>
    <property type="match status" value="1"/>
</dbReference>
<keyword evidence="15" id="KW-1185">Reference proteome</keyword>
<accession>A0A261RYY4</accession>
<dbReference type="Pfam" id="PF00463">
    <property type="entry name" value="ICL"/>
    <property type="match status" value="2"/>
</dbReference>
<dbReference type="GO" id="GO:0006097">
    <property type="term" value="P:glyoxylate cycle"/>
    <property type="evidence" value="ECO:0007669"/>
    <property type="project" value="UniProtKB-KW"/>
</dbReference>
<sequence length="445" mass="49155">MTNRETEIQRLQQDWAENPRWRGIQRGYDAAEVVRLRGSRVPEYSLAQHGATRLWQLLHEEPFVNSLGALTGNQAMQQVKAGLKAIYLSGWQVAGDANLAGQMYPDQSLYPSDSVPAAVRRINNTLTRCDQIQWMEGKEPGQCGYVDYFAPIVADAEAGFGGVLNAFELMKGMIEAGAAGVHFEDQLASVKKCGHMGGKVLVPTREAVSKLISARLAADVLGVPTLLLARTDADAADLVTSDVDENDRPYITGERTVEGFYRTRAGLDQAISRGLAYAPYADLVWCETGTPNLEYARRFAEAIHQRYPGKMLAYNCSPSFNWKKNLDDSVIAKFQRELGAMGYKFQFITLAGFHSLNYGMFELAHGYARRQMSAFVELQEKEFAAATLGFSAVRHQREVGTGYFDAVTQAIEGGRSSTTALHGSTEEAQFDHESRREALRLAKAG</sequence>
<feature type="active site" description="Proton acceptor" evidence="11">
    <location>
        <position position="193"/>
    </location>
</feature>
<evidence type="ECO:0000256" key="4">
    <source>
        <dbReference type="ARBA" id="ARBA00017446"/>
    </source>
</evidence>
<dbReference type="EC" id="4.1.3.1" evidence="3 10"/>
<evidence type="ECO:0000256" key="13">
    <source>
        <dbReference type="PIRSR" id="PIRSR001362-3"/>
    </source>
</evidence>
<organism evidence="14 15">
    <name type="scientific">Bordetella genomosp. 10</name>
    <dbReference type="NCBI Taxonomy" id="1416804"/>
    <lineage>
        <taxon>Bacteria</taxon>
        <taxon>Pseudomonadati</taxon>
        <taxon>Pseudomonadota</taxon>
        <taxon>Betaproteobacteria</taxon>
        <taxon>Burkholderiales</taxon>
        <taxon>Alcaligenaceae</taxon>
        <taxon>Bordetella</taxon>
    </lineage>
</organism>
<name>A0A261RYY4_9BORD</name>
<comment type="caution">
    <text evidence="14">The sequence shown here is derived from an EMBL/GenBank/DDBJ whole genome shotgun (WGS) entry which is preliminary data.</text>
</comment>
<evidence type="ECO:0000256" key="1">
    <source>
        <dbReference type="ARBA" id="ARBA00004793"/>
    </source>
</evidence>
<dbReference type="InterPro" id="IPR039556">
    <property type="entry name" value="ICL/PEPM"/>
</dbReference>